<evidence type="ECO:0000313" key="2">
    <source>
        <dbReference type="Proteomes" id="UP000238701"/>
    </source>
</evidence>
<name>A0A2U3KLE8_9BACT</name>
<gene>
    <name evidence="1" type="ORF">SBA1_300015</name>
</gene>
<proteinExistence type="predicted"/>
<reference evidence="2" key="1">
    <citation type="submission" date="2018-02" db="EMBL/GenBank/DDBJ databases">
        <authorList>
            <person name="Hausmann B."/>
        </authorList>
    </citation>
    <scope>NUCLEOTIDE SEQUENCE [LARGE SCALE GENOMIC DNA]</scope>
    <source>
        <strain evidence="2">Peat soil MAG SbA1</strain>
    </source>
</reference>
<dbReference type="Proteomes" id="UP000238701">
    <property type="component" value="Unassembled WGS sequence"/>
</dbReference>
<dbReference type="EMBL" id="OMOD01000123">
    <property type="protein sequence ID" value="SPF40474.1"/>
    <property type="molecule type" value="Genomic_DNA"/>
</dbReference>
<dbReference type="AlphaFoldDB" id="A0A2U3KLE8"/>
<accession>A0A2U3KLE8</accession>
<organism evidence="1 2">
    <name type="scientific">Candidatus Sulfotelmatobacter kueseliae</name>
    <dbReference type="NCBI Taxonomy" id="2042962"/>
    <lineage>
        <taxon>Bacteria</taxon>
        <taxon>Pseudomonadati</taxon>
        <taxon>Acidobacteriota</taxon>
        <taxon>Terriglobia</taxon>
        <taxon>Terriglobales</taxon>
        <taxon>Candidatus Korobacteraceae</taxon>
        <taxon>Candidatus Sulfotelmatobacter</taxon>
    </lineage>
</organism>
<evidence type="ECO:0000313" key="1">
    <source>
        <dbReference type="EMBL" id="SPF40474.1"/>
    </source>
</evidence>
<protein>
    <submittedName>
        <fullName evidence="1">Uncharacterized protein</fullName>
    </submittedName>
</protein>
<sequence>MTFRDAVTPRTVVHITPVTRRKDTFGTFLALVADATVHVQKANGELAQKSSCESTVITCQSRLCC</sequence>